<evidence type="ECO:0000313" key="8">
    <source>
        <dbReference type="Proteomes" id="UP000236584"/>
    </source>
</evidence>
<dbReference type="AlphaFoldDB" id="A0A2I8VQD4"/>
<keyword evidence="5" id="KW-0406">Ion transport</keyword>
<accession>A0A2I8VQD4</accession>
<dbReference type="Pfam" id="PF02254">
    <property type="entry name" value="TrkA_N"/>
    <property type="match status" value="1"/>
</dbReference>
<keyword evidence="3" id="KW-0633">Potassium transport</keyword>
<evidence type="ECO:0000256" key="4">
    <source>
        <dbReference type="ARBA" id="ARBA00022958"/>
    </source>
</evidence>
<evidence type="ECO:0000259" key="6">
    <source>
        <dbReference type="PROSITE" id="PS51201"/>
    </source>
</evidence>
<name>A0A2I8VQD4_9EURY</name>
<comment type="function">
    <text evidence="1">Part of a potassium transport system.</text>
</comment>
<gene>
    <name evidence="7" type="ORF">C2R22_21175</name>
</gene>
<dbReference type="InterPro" id="IPR036291">
    <property type="entry name" value="NAD(P)-bd_dom_sf"/>
</dbReference>
<keyword evidence="4" id="KW-0630">Potassium</keyword>
<evidence type="ECO:0000256" key="1">
    <source>
        <dbReference type="ARBA" id="ARBA00003660"/>
    </source>
</evidence>
<dbReference type="GO" id="GO:0015079">
    <property type="term" value="F:potassium ion transmembrane transporter activity"/>
    <property type="evidence" value="ECO:0007669"/>
    <property type="project" value="InterPro"/>
</dbReference>
<evidence type="ECO:0000256" key="3">
    <source>
        <dbReference type="ARBA" id="ARBA00022538"/>
    </source>
</evidence>
<protein>
    <recommendedName>
        <fullName evidence="6">RCK N-terminal domain-containing protein</fullName>
    </recommendedName>
</protein>
<geneLocation type="plasmid" evidence="7">
    <name>unnamed1</name>
</geneLocation>
<feature type="domain" description="RCK N-terminal" evidence="6">
    <location>
        <begin position="1"/>
        <end position="82"/>
    </location>
</feature>
<reference evidence="7 8" key="1">
    <citation type="submission" date="2018-01" db="EMBL/GenBank/DDBJ databases">
        <title>Complete genome sequence of Salinigranum rubrum GX10T, an extremely halophilic archaeon isolated from a marine solar saltern.</title>
        <authorList>
            <person name="Han S."/>
        </authorList>
    </citation>
    <scope>NUCLEOTIDE SEQUENCE [LARGE SCALE GENOMIC DNA]</scope>
    <source>
        <strain evidence="7 8">GX10</strain>
        <plasmid evidence="8">Plasmid unnamed1</plasmid>
    </source>
</reference>
<dbReference type="GO" id="GO:0005886">
    <property type="term" value="C:plasma membrane"/>
    <property type="evidence" value="ECO:0007669"/>
    <property type="project" value="InterPro"/>
</dbReference>
<dbReference type="Proteomes" id="UP000236584">
    <property type="component" value="Plasmid unnamed1"/>
</dbReference>
<keyword evidence="7" id="KW-0614">Plasmid</keyword>
<keyword evidence="8" id="KW-1185">Reference proteome</keyword>
<dbReference type="InterPro" id="IPR003148">
    <property type="entry name" value="RCK_N"/>
</dbReference>
<dbReference type="SUPFAM" id="SSF51735">
    <property type="entry name" value="NAD(P)-binding Rossmann-fold domains"/>
    <property type="match status" value="1"/>
</dbReference>
<dbReference type="PANTHER" id="PTHR43833:SF5">
    <property type="entry name" value="TRK SYSTEM POTASSIUM UPTAKE PROTEIN TRKA"/>
    <property type="match status" value="1"/>
</dbReference>
<organism evidence="7 8">
    <name type="scientific">Salinigranum rubrum</name>
    <dbReference type="NCBI Taxonomy" id="755307"/>
    <lineage>
        <taxon>Archaea</taxon>
        <taxon>Methanobacteriati</taxon>
        <taxon>Methanobacteriota</taxon>
        <taxon>Stenosarchaea group</taxon>
        <taxon>Halobacteria</taxon>
        <taxon>Halobacteriales</taxon>
        <taxon>Haloferacaceae</taxon>
        <taxon>Salinigranum</taxon>
    </lineage>
</organism>
<proteinExistence type="predicted"/>
<dbReference type="PRINTS" id="PR00335">
    <property type="entry name" value="KUPTAKETRKA"/>
</dbReference>
<evidence type="ECO:0000256" key="5">
    <source>
        <dbReference type="ARBA" id="ARBA00023065"/>
    </source>
</evidence>
<dbReference type="EMBL" id="CP026310">
    <property type="protein sequence ID" value="AUV84106.1"/>
    <property type="molecule type" value="Genomic_DNA"/>
</dbReference>
<evidence type="ECO:0000313" key="7">
    <source>
        <dbReference type="EMBL" id="AUV84106.1"/>
    </source>
</evidence>
<dbReference type="Gene3D" id="3.40.50.720">
    <property type="entry name" value="NAD(P)-binding Rossmann-like Domain"/>
    <property type="match status" value="1"/>
</dbReference>
<evidence type="ECO:0000256" key="2">
    <source>
        <dbReference type="ARBA" id="ARBA00022448"/>
    </source>
</evidence>
<dbReference type="InterPro" id="IPR006036">
    <property type="entry name" value="K_uptake_TrkA"/>
</dbReference>
<keyword evidence="2" id="KW-0813">Transport</keyword>
<dbReference type="PROSITE" id="PS51201">
    <property type="entry name" value="RCK_N"/>
    <property type="match status" value="1"/>
</dbReference>
<dbReference type="KEGG" id="srub:C2R22_21175"/>
<sequence>MNVVIVGVGEVGSTIAELLSKSHDVTVIDVDPQRVDTLTYDLDVLAIRGDGTDVETLRDAKFLPCVRAQSICGVKSDCLHPS</sequence>
<dbReference type="OrthoDB" id="27588at2157"/>
<dbReference type="InterPro" id="IPR050721">
    <property type="entry name" value="Trk_Ktr_HKT_K-transport"/>
</dbReference>
<dbReference type="PANTHER" id="PTHR43833">
    <property type="entry name" value="POTASSIUM CHANNEL PROTEIN 2-RELATED-RELATED"/>
    <property type="match status" value="1"/>
</dbReference>